<evidence type="ECO:0000313" key="3">
    <source>
        <dbReference type="Proteomes" id="UP000184480"/>
    </source>
</evidence>
<dbReference type="Proteomes" id="UP000184480">
    <property type="component" value="Unassembled WGS sequence"/>
</dbReference>
<feature type="domain" description="CobQ/CobB/MinD/ParA nucleotide binding" evidence="1">
    <location>
        <begin position="8"/>
        <end position="216"/>
    </location>
</feature>
<dbReference type="PANTHER" id="PTHR13696:SF52">
    <property type="entry name" value="PARA FAMILY PROTEIN CT_582"/>
    <property type="match status" value="1"/>
</dbReference>
<dbReference type="Gene3D" id="3.40.50.300">
    <property type="entry name" value="P-loop containing nucleotide triphosphate hydrolases"/>
    <property type="match status" value="1"/>
</dbReference>
<dbReference type="InterPro" id="IPR050678">
    <property type="entry name" value="DNA_Partitioning_ATPase"/>
</dbReference>
<dbReference type="STRING" id="1346286.SAMN05444362_12246"/>
<dbReference type="SUPFAM" id="SSF52540">
    <property type="entry name" value="P-loop containing nucleoside triphosphate hydrolases"/>
    <property type="match status" value="1"/>
</dbReference>
<dbReference type="OrthoDB" id="978593at2"/>
<dbReference type="RefSeq" id="WP_062184696.1">
    <property type="nucleotide sequence ID" value="NZ_BBXL01000029.1"/>
</dbReference>
<dbReference type="PANTHER" id="PTHR13696">
    <property type="entry name" value="P-LOOP CONTAINING NUCLEOSIDE TRIPHOSPHATE HYDROLASE"/>
    <property type="match status" value="1"/>
</dbReference>
<keyword evidence="3" id="KW-1185">Reference proteome</keyword>
<dbReference type="EMBL" id="FQUC01000022">
    <property type="protein sequence ID" value="SHG37151.1"/>
    <property type="molecule type" value="Genomic_DNA"/>
</dbReference>
<reference evidence="3" key="1">
    <citation type="submission" date="2016-11" db="EMBL/GenBank/DDBJ databases">
        <authorList>
            <person name="Varghese N."/>
            <person name="Submissions S."/>
        </authorList>
    </citation>
    <scope>NUCLEOTIDE SEQUENCE [LARGE SCALE GENOMIC DNA]</scope>
    <source>
        <strain evidence="3">DSM 27370</strain>
    </source>
</reference>
<sequence length="253" mass="28785">MERETLFIAFSTQKGGVGKTAFTVLLSSYMHYLDGKSIAVIDCDFPQHSIMEMRKRDSELVFSDPFYKRMAFNQFKEIKKKAYPVIASNPIDAIEDAEKLIAGSAEKIDIIFFDLPGTMNSKGVVKTLREMDFIFAPISADRLVLASTLSFASSLNENLITVGKSSIKGLYLLWTMVDAREKTPLYDAYTDAIDELGLSILNTRIPDTKRFRREMDETHRPFFRSTVFPPDKQLIKGCYIEELVAEIYQIINV</sequence>
<name>A0A1M5J9J5_9BACT</name>
<accession>A0A1M5J9J5</accession>
<dbReference type="CDD" id="cd02042">
    <property type="entry name" value="ParAB_family"/>
    <property type="match status" value="1"/>
</dbReference>
<evidence type="ECO:0000313" key="2">
    <source>
        <dbReference type="EMBL" id="SHG37151.1"/>
    </source>
</evidence>
<gene>
    <name evidence="2" type="ORF">SAMN05444362_12246</name>
</gene>
<proteinExistence type="predicted"/>
<dbReference type="InterPro" id="IPR002586">
    <property type="entry name" value="CobQ/CobB/MinD/ParA_Nub-bd_dom"/>
</dbReference>
<protein>
    <submittedName>
        <fullName evidence="2">Cellulose biosynthesis protein BcsQ</fullName>
    </submittedName>
</protein>
<organism evidence="2 3">
    <name type="scientific">Dysgonomonas macrotermitis</name>
    <dbReference type="NCBI Taxonomy" id="1346286"/>
    <lineage>
        <taxon>Bacteria</taxon>
        <taxon>Pseudomonadati</taxon>
        <taxon>Bacteroidota</taxon>
        <taxon>Bacteroidia</taxon>
        <taxon>Bacteroidales</taxon>
        <taxon>Dysgonomonadaceae</taxon>
        <taxon>Dysgonomonas</taxon>
    </lineage>
</organism>
<evidence type="ECO:0000259" key="1">
    <source>
        <dbReference type="Pfam" id="PF01656"/>
    </source>
</evidence>
<dbReference type="AlphaFoldDB" id="A0A1M5J9J5"/>
<dbReference type="Pfam" id="PF01656">
    <property type="entry name" value="CbiA"/>
    <property type="match status" value="1"/>
</dbReference>
<dbReference type="InterPro" id="IPR027417">
    <property type="entry name" value="P-loop_NTPase"/>
</dbReference>